<dbReference type="InterPro" id="IPR056396">
    <property type="entry name" value="HEAT_SCC3-SA"/>
</dbReference>
<evidence type="ECO:0000313" key="4">
    <source>
        <dbReference type="Proteomes" id="UP000018001"/>
    </source>
</evidence>
<dbReference type="GO" id="GO:0008278">
    <property type="term" value="C:cohesin complex"/>
    <property type="evidence" value="ECO:0007669"/>
    <property type="project" value="TreeGrafter"/>
</dbReference>
<feature type="compositionally biased region" description="Polar residues" evidence="1">
    <location>
        <begin position="8"/>
        <end position="23"/>
    </location>
</feature>
<feature type="region of interest" description="Disordered" evidence="1">
    <location>
        <begin position="1"/>
        <end position="161"/>
    </location>
</feature>
<feature type="compositionally biased region" description="Basic and acidic residues" evidence="1">
    <location>
        <begin position="1127"/>
        <end position="1150"/>
    </location>
</feature>
<feature type="compositionally biased region" description="Acidic residues" evidence="1">
    <location>
        <begin position="62"/>
        <end position="97"/>
    </location>
</feature>
<dbReference type="InterPro" id="IPR020839">
    <property type="entry name" value="SCD"/>
</dbReference>
<reference evidence="4" key="1">
    <citation type="journal article" date="2014" name="Genome Announc.">
        <title>Draft genome sequence of the formaldehyde-resistant fungus Byssochlamys spectabilis No. 5 (anamorph Paecilomyces variotii No. 5) (NBRC109023).</title>
        <authorList>
            <person name="Oka T."/>
            <person name="Ekino K."/>
            <person name="Fukuda K."/>
            <person name="Nomura Y."/>
        </authorList>
    </citation>
    <scope>NUCLEOTIDE SEQUENCE [LARGE SCALE GENOMIC DNA]</scope>
    <source>
        <strain evidence="4">No. 5 / NBRC 109023</strain>
    </source>
</reference>
<comment type="caution">
    <text evidence="3">The sequence shown here is derived from an EMBL/GenBank/DDBJ whole genome shotgun (WGS) entry which is preliminary data.</text>
</comment>
<dbReference type="FunCoup" id="V5HQY0">
    <property type="interactions" value="169"/>
</dbReference>
<dbReference type="Pfam" id="PF24571">
    <property type="entry name" value="HEAT_SCC3-SA"/>
    <property type="match status" value="1"/>
</dbReference>
<dbReference type="GO" id="GO:0007062">
    <property type="term" value="P:sister chromatid cohesion"/>
    <property type="evidence" value="ECO:0007669"/>
    <property type="project" value="UniProtKB-ARBA"/>
</dbReference>
<dbReference type="EMBL" id="BAUL01000003">
    <property type="protein sequence ID" value="GAD91715.1"/>
    <property type="molecule type" value="Genomic_DNA"/>
</dbReference>
<evidence type="ECO:0000256" key="1">
    <source>
        <dbReference type="SAM" id="MobiDB-lite"/>
    </source>
</evidence>
<dbReference type="PROSITE" id="PS51425">
    <property type="entry name" value="SCD"/>
    <property type="match status" value="1"/>
</dbReference>
<dbReference type="Proteomes" id="UP000018001">
    <property type="component" value="Unassembled WGS sequence"/>
</dbReference>
<feature type="compositionally biased region" description="Acidic residues" evidence="1">
    <location>
        <begin position="1031"/>
        <end position="1044"/>
    </location>
</feature>
<dbReference type="Pfam" id="PF21581">
    <property type="entry name" value="SCD"/>
    <property type="match status" value="1"/>
</dbReference>
<dbReference type="InParanoid" id="V5HQY0"/>
<accession>V5HQY0</accession>
<feature type="compositionally biased region" description="Acidic residues" evidence="1">
    <location>
        <begin position="1179"/>
        <end position="1205"/>
    </location>
</feature>
<feature type="compositionally biased region" description="Acidic residues" evidence="1">
    <location>
        <begin position="1151"/>
        <end position="1171"/>
    </location>
</feature>
<dbReference type="HOGENOM" id="CLU_003254_0_0_1"/>
<gene>
    <name evidence="3" type="ORF">PVAR5_0289</name>
</gene>
<feature type="domain" description="SCD" evidence="2">
    <location>
        <begin position="379"/>
        <end position="464"/>
    </location>
</feature>
<organism evidence="3 4">
    <name type="scientific">Byssochlamys spectabilis (strain No. 5 / NBRC 109023)</name>
    <name type="common">Paecilomyces variotii</name>
    <dbReference type="NCBI Taxonomy" id="1356009"/>
    <lineage>
        <taxon>Eukaryota</taxon>
        <taxon>Fungi</taxon>
        <taxon>Dikarya</taxon>
        <taxon>Ascomycota</taxon>
        <taxon>Pezizomycotina</taxon>
        <taxon>Eurotiomycetes</taxon>
        <taxon>Eurotiomycetidae</taxon>
        <taxon>Eurotiales</taxon>
        <taxon>Thermoascaceae</taxon>
        <taxon>Paecilomyces</taxon>
    </lineage>
</organism>
<dbReference type="OrthoDB" id="498590at2759"/>
<name>V5HQY0_BYSSN</name>
<dbReference type="eggNOG" id="KOG2011">
    <property type="taxonomic scope" value="Eukaryota"/>
</dbReference>
<dbReference type="GO" id="GO:0003682">
    <property type="term" value="F:chromatin binding"/>
    <property type="evidence" value="ECO:0007669"/>
    <property type="project" value="TreeGrafter"/>
</dbReference>
<dbReference type="Pfam" id="PF08514">
    <property type="entry name" value="STAG"/>
    <property type="match status" value="1"/>
</dbReference>
<feature type="region of interest" description="Disordered" evidence="1">
    <location>
        <begin position="1026"/>
        <end position="1054"/>
    </location>
</feature>
<feature type="compositionally biased region" description="Basic residues" evidence="1">
    <location>
        <begin position="101"/>
        <end position="131"/>
    </location>
</feature>
<dbReference type="PANTHER" id="PTHR11199">
    <property type="entry name" value="STROMAL ANTIGEN"/>
    <property type="match status" value="1"/>
</dbReference>
<sequence>MEVDSPNGLRSSSPASEPEQNGASSPPSNRRKSSRAIRKPELFSQASYHTTKRKRGTRRDSDDDNDEDDGEEEEEEEEENASEESDEDEEDDADEEEIRERKKAARKAAAKRKSTTRGKGKSQTRAAKKPKIATNGTGRRLAIRSATNGKRSSRPLVKPNLSGSEEGLFGEIFVKGSPLDAVAADWLTQCQQDNISALRDFVNFILRCTATDLKVTNAEIEDIDNIHRRIVDLEDEYRAQDISEYPLISKAKEFRHFRSTLEEFSETFIRTLHHSSILYDDKPLTDNLFTWVATISDSNLRPFRHTATLVSLSISSALCDIAHEVTSTISTSRKQLEAEKRKKTVNKGRMTAIQKAIQEGEQKMETIDELLRDAFQFVYMNRYRDVEPKIRADCALALTRWMRSYREMFFEAQYFRYLGWTLSDTVAHTRAVVVAEVRKLFSSRDNIPAMRAFTDRFRSRLVEMATRDADVGIRAHTVEVLDLIRDAGLLEPSDIDTVGRLIFDIEPRVRKAAGRFFVANVEDVFEAETEEVAEELNETFADEDDEDEDDLETPKRSWIKYRCLVDILQAYDEQEEHDGEEKPPIHSRSFLSGVPTDSRFVLATEAIYPHLKELAQWQSLAGYLLYDHSQIPAEPDADDTAGSIKKLYKLEEGQEVILLEVLGAAVKLRILEIAQAEGDRRGRKSKLQQEKIPEMQEEIAHDLAQIIPRLLNRFGAVPEAASAVLRLEHLVDLNKIQDLQKDATAYSSLLNDINKQFLTHSDHDVLAEAAVAFLHAKTSDEMKEVMESKVQELWDDMIDTLAALSREKDVERGAALSRSTLTGLANTVARIANLASITDCTSILETPPSSRSKKQKGRSEAPFNTLIHLAKRGLSAHDADEDDEDQEELSRLEKELVSNSIRTLLFYFMWKVQGLTTALTSGSAAFDTAFFEAIAKSREVFVATLTSIMRKRAGLDDLRFMATVTLLDLHVLFATLRQAGRGDDAEVDEEVIMQKQSLVHEIVPETQKLIFRIHSSAERNLANLTRQALEPAEDDEPLDSDDEIDRPPVDPAEQAQVDDQLLASVLAEQRLCELTGKIVLAMVGHVIDSRQYKQRLLRNRTRLGHNYKEVLAFLDGGKQATAARRGQSTEKEVDSGVNKGSDKVKSTERVVEDDDDEEEPEDEEEEDDEDDLRNRELVEDQEPEPGENDNEELSPPPDEDDIMGD</sequence>
<dbReference type="SUPFAM" id="SSF48371">
    <property type="entry name" value="ARM repeat"/>
    <property type="match status" value="1"/>
</dbReference>
<dbReference type="AlphaFoldDB" id="V5HQY0"/>
<evidence type="ECO:0000259" key="2">
    <source>
        <dbReference type="PROSITE" id="PS51425"/>
    </source>
</evidence>
<keyword evidence="4" id="KW-1185">Reference proteome</keyword>
<proteinExistence type="predicted"/>
<evidence type="ECO:0000313" key="3">
    <source>
        <dbReference type="EMBL" id="GAD91715.1"/>
    </source>
</evidence>
<dbReference type="InterPro" id="IPR016024">
    <property type="entry name" value="ARM-type_fold"/>
</dbReference>
<dbReference type="InterPro" id="IPR039662">
    <property type="entry name" value="Cohesin_Scc3/SA"/>
</dbReference>
<dbReference type="InterPro" id="IPR011989">
    <property type="entry name" value="ARM-like"/>
</dbReference>
<dbReference type="GO" id="GO:0000785">
    <property type="term" value="C:chromatin"/>
    <property type="evidence" value="ECO:0007669"/>
    <property type="project" value="TreeGrafter"/>
</dbReference>
<feature type="region of interest" description="Disordered" evidence="1">
    <location>
        <begin position="1120"/>
        <end position="1205"/>
    </location>
</feature>
<dbReference type="GO" id="GO:0005634">
    <property type="term" value="C:nucleus"/>
    <property type="evidence" value="ECO:0007669"/>
    <property type="project" value="TreeGrafter"/>
</dbReference>
<protein>
    <recommendedName>
        <fullName evidence="2">SCD domain-containing protein</fullName>
    </recommendedName>
</protein>
<dbReference type="Gene3D" id="1.25.10.10">
    <property type="entry name" value="Leucine-rich Repeat Variant"/>
    <property type="match status" value="1"/>
</dbReference>
<dbReference type="PANTHER" id="PTHR11199:SF0">
    <property type="entry name" value="LD34181P-RELATED"/>
    <property type="match status" value="1"/>
</dbReference>
<dbReference type="InterPro" id="IPR013721">
    <property type="entry name" value="STAG"/>
</dbReference>